<dbReference type="EMBL" id="LRRD01000052">
    <property type="protein sequence ID" value="KXW57531.1"/>
    <property type="molecule type" value="Genomic_DNA"/>
</dbReference>
<evidence type="ECO:0000313" key="4">
    <source>
        <dbReference type="EMBL" id="QWY78280.1"/>
    </source>
</evidence>
<dbReference type="Pfam" id="PF09983">
    <property type="entry name" value="JetD_C"/>
    <property type="match status" value="1"/>
</dbReference>
<keyword evidence="5" id="KW-1185">Reference proteome</keyword>
<protein>
    <recommendedName>
        <fullName evidence="6">Wadjet protein JetD C-terminal domain-containing protein</fullName>
    </recommendedName>
</protein>
<evidence type="ECO:0000259" key="2">
    <source>
        <dbReference type="Pfam" id="PF11795"/>
    </source>
</evidence>
<dbReference type="Proteomes" id="UP000075653">
    <property type="component" value="Unassembled WGS sequence"/>
</dbReference>
<dbReference type="AlphaFoldDB" id="A0A8F3DYJ7"/>
<evidence type="ECO:0000313" key="3">
    <source>
        <dbReference type="EMBL" id="KXW57531.1"/>
    </source>
</evidence>
<organism evidence="3 5">
    <name type="scientific">Ferrovum myxofaciens</name>
    <dbReference type="NCBI Taxonomy" id="416213"/>
    <lineage>
        <taxon>Bacteria</taxon>
        <taxon>Pseudomonadati</taxon>
        <taxon>Pseudomonadota</taxon>
        <taxon>Betaproteobacteria</taxon>
        <taxon>Ferrovales</taxon>
        <taxon>Ferrovaceae</taxon>
        <taxon>Ferrovum</taxon>
    </lineage>
</organism>
<reference evidence="3 5" key="1">
    <citation type="submission" date="2016-01" db="EMBL/GenBank/DDBJ databases">
        <title>Genome sequence of the acidophilic iron oxidising Ferrovum strain Z-31.</title>
        <authorList>
            <person name="Poehlein A."/>
            <person name="Ullrich S.R."/>
            <person name="Schloemann M."/>
            <person name="Muehling M."/>
            <person name="Daniel R."/>
        </authorList>
    </citation>
    <scope>NUCLEOTIDE SEQUENCE [LARGE SCALE GENOMIC DNA]</scope>
    <source>
        <strain evidence="3 5">Z-31</strain>
    </source>
</reference>
<feature type="domain" description="DUF3322" evidence="2">
    <location>
        <begin position="8"/>
        <end position="186"/>
    </location>
</feature>
<dbReference type="Pfam" id="PF11795">
    <property type="entry name" value="DUF3322"/>
    <property type="match status" value="1"/>
</dbReference>
<gene>
    <name evidence="3" type="ORF">FEMY_19370</name>
    <name evidence="4" type="ORF">JZL65_04180</name>
</gene>
<dbReference type="InterPro" id="IPR014544">
    <property type="entry name" value="UCP028408"/>
</dbReference>
<feature type="domain" description="Wadjet protein JetD C-terminal" evidence="1">
    <location>
        <begin position="209"/>
        <end position="386"/>
    </location>
</feature>
<dbReference type="PIRSF" id="PIRSF028408">
    <property type="entry name" value="UCP028408"/>
    <property type="match status" value="1"/>
</dbReference>
<name>A0A8F3DYJ7_9PROT</name>
<dbReference type="Proteomes" id="UP000683551">
    <property type="component" value="Chromosome"/>
</dbReference>
<evidence type="ECO:0000313" key="5">
    <source>
        <dbReference type="Proteomes" id="UP000075653"/>
    </source>
</evidence>
<evidence type="ECO:0008006" key="6">
    <source>
        <dbReference type="Google" id="ProtNLM"/>
    </source>
</evidence>
<proteinExistence type="predicted"/>
<dbReference type="EMBL" id="CP071137">
    <property type="protein sequence ID" value="QWY78280.1"/>
    <property type="molecule type" value="Genomic_DNA"/>
</dbReference>
<sequence>MSWTTARELKQQVVRLWERGDLLRSEITGESRFPLKLALTIPTSAELTERFDAVRVWIAGLTALPHTRIEWREINHRVQGTQRLPQSIWVDCLEDALLWIGRRAEAARFEELASLTRSTHAALLAWLAKRPFQALELVEVWPQLLEVVIWMQQHPHPGIYLRQVNITGVHSKFIEAHRSVLAEWFDLVLPASAIAAEHTGIRQFAPRYGFLDKPTRIRLRVLDPQIRWISGSPCPDITLDANSFAHLNPPLRRVFITENETNFLAFPQASEAIVIFGAGYGWEALSRATWLHRCDLYYWGDIDTHGFAILDQLRRHFPHTKSLLMDRSTLMAHLTSWGSEPDPITHDLPNLTKIEGALYDELRDNRIRTHLRLEQEMINYSLVEAAIADETDPGSKKAMFGASTSTPWNFG</sequence>
<accession>A0A8F3DYJ7</accession>
<dbReference type="InterPro" id="IPR024537">
    <property type="entry name" value="DUF3322"/>
</dbReference>
<evidence type="ECO:0000259" key="1">
    <source>
        <dbReference type="Pfam" id="PF09983"/>
    </source>
</evidence>
<reference evidence="4" key="2">
    <citation type="submission" date="2021-02" db="EMBL/GenBank/DDBJ databases">
        <title>Comparative genomics of Ferrovum myxofaciens strains, predominant extremophile bacteria forming large biofilm stalactites in acid mine ecosystems.</title>
        <authorList>
            <person name="Burkartova K."/>
            <person name="Ridl J."/>
            <person name="Pajer P."/>
            <person name="Falteisek L."/>
        </authorList>
    </citation>
    <scope>NUCLEOTIDE SEQUENCE</scope>
    <source>
        <strain evidence="4">MI1III</strain>
    </source>
</reference>
<dbReference type="PATRIC" id="fig|1789004.3.peg.1990"/>
<dbReference type="RefSeq" id="WP_062188358.1">
    <property type="nucleotide sequence ID" value="NZ_CP053675.1"/>
</dbReference>
<accession>A0A149VWB4</accession>
<dbReference type="InterPro" id="IPR024534">
    <property type="entry name" value="JetD_C"/>
</dbReference>